<proteinExistence type="predicted"/>
<dbReference type="AlphaFoldDB" id="D5G9H7"/>
<name>D5G9H7_TUBMM</name>
<accession>D5G9H7</accession>
<dbReference type="InParanoid" id="D5G9H7"/>
<dbReference type="Proteomes" id="UP000006911">
    <property type="component" value="Unassembled WGS sequence"/>
</dbReference>
<sequence>MTAAPPVQKDHQPQLPKGTKEMHQKALAEIELQQAKLREMIASKRAEKETLQAVYERLKKRGDDGKS</sequence>
<organism evidence="2 3">
    <name type="scientific">Tuber melanosporum (strain Mel28)</name>
    <name type="common">Perigord black truffle</name>
    <dbReference type="NCBI Taxonomy" id="656061"/>
    <lineage>
        <taxon>Eukaryota</taxon>
        <taxon>Fungi</taxon>
        <taxon>Dikarya</taxon>
        <taxon>Ascomycota</taxon>
        <taxon>Pezizomycotina</taxon>
        <taxon>Pezizomycetes</taxon>
        <taxon>Pezizales</taxon>
        <taxon>Tuberaceae</taxon>
        <taxon>Tuber</taxon>
    </lineage>
</organism>
<evidence type="ECO:0000313" key="2">
    <source>
        <dbReference type="EMBL" id="CAZ81170.1"/>
    </source>
</evidence>
<evidence type="ECO:0000256" key="1">
    <source>
        <dbReference type="SAM" id="MobiDB-lite"/>
    </source>
</evidence>
<protein>
    <submittedName>
        <fullName evidence="2">(Perigord truffle) hypothetical protein</fullName>
    </submittedName>
</protein>
<evidence type="ECO:0000313" key="3">
    <source>
        <dbReference type="Proteomes" id="UP000006911"/>
    </source>
</evidence>
<reference evidence="2 3" key="1">
    <citation type="journal article" date="2010" name="Nature">
        <title>Perigord black truffle genome uncovers evolutionary origins and mechanisms of symbiosis.</title>
        <authorList>
            <person name="Martin F."/>
            <person name="Kohler A."/>
            <person name="Murat C."/>
            <person name="Balestrini R."/>
            <person name="Coutinho P.M."/>
            <person name="Jaillon O."/>
            <person name="Montanini B."/>
            <person name="Morin E."/>
            <person name="Noel B."/>
            <person name="Percudani R."/>
            <person name="Porcel B."/>
            <person name="Rubini A."/>
            <person name="Amicucci A."/>
            <person name="Amselem J."/>
            <person name="Anthouard V."/>
            <person name="Arcioni S."/>
            <person name="Artiguenave F."/>
            <person name="Aury J.M."/>
            <person name="Ballario P."/>
            <person name="Bolchi A."/>
            <person name="Brenna A."/>
            <person name="Brun A."/>
            <person name="Buee M."/>
            <person name="Cantarel B."/>
            <person name="Chevalier G."/>
            <person name="Couloux A."/>
            <person name="Da Silva C."/>
            <person name="Denoeud F."/>
            <person name="Duplessis S."/>
            <person name="Ghignone S."/>
            <person name="Hilselberger B."/>
            <person name="Iotti M."/>
            <person name="Marcais B."/>
            <person name="Mello A."/>
            <person name="Miranda M."/>
            <person name="Pacioni G."/>
            <person name="Quesneville H."/>
            <person name="Riccioni C."/>
            <person name="Ruotolo R."/>
            <person name="Splivallo R."/>
            <person name="Stocchi V."/>
            <person name="Tisserant E."/>
            <person name="Viscomi A.R."/>
            <person name="Zambonelli A."/>
            <person name="Zampieri E."/>
            <person name="Henrissat B."/>
            <person name="Lebrun M.H."/>
            <person name="Paolocci F."/>
            <person name="Bonfante P."/>
            <person name="Ottonello S."/>
            <person name="Wincker P."/>
        </authorList>
    </citation>
    <scope>NUCLEOTIDE SEQUENCE [LARGE SCALE GENOMIC DNA]</scope>
    <source>
        <strain evidence="2 3">Mel28</strain>
    </source>
</reference>
<dbReference type="EMBL" id="FN430061">
    <property type="protein sequence ID" value="CAZ81170.1"/>
    <property type="molecule type" value="Genomic_DNA"/>
</dbReference>
<keyword evidence="3" id="KW-1185">Reference proteome</keyword>
<dbReference type="HOGENOM" id="CLU_2814278_0_0_1"/>
<feature type="compositionally biased region" description="Basic and acidic residues" evidence="1">
    <location>
        <begin position="8"/>
        <end position="24"/>
    </location>
</feature>
<gene>
    <name evidence="2" type="ORF">GSTUM_00003405001</name>
</gene>
<dbReference type="KEGG" id="tml:GSTUM_00003405001"/>
<feature type="region of interest" description="Disordered" evidence="1">
    <location>
        <begin position="1"/>
        <end position="24"/>
    </location>
</feature>